<dbReference type="CDD" id="cd00003">
    <property type="entry name" value="PNPsynthase"/>
    <property type="match status" value="1"/>
</dbReference>
<reference evidence="4" key="1">
    <citation type="submission" date="2016-10" db="EMBL/GenBank/DDBJ databases">
        <authorList>
            <person name="de Groot N.N."/>
        </authorList>
    </citation>
    <scope>NUCLEOTIDE SEQUENCE</scope>
</reference>
<dbReference type="PANTHER" id="PTHR30456:SF0">
    <property type="entry name" value="PYRIDOXINE 5'-PHOSPHATE SYNTHASE"/>
    <property type="match status" value="1"/>
</dbReference>
<accession>A0A1W1BM50</accession>
<protein>
    <submittedName>
        <fullName evidence="4">Pyridoxine 5'-phosphate synthase</fullName>
        <ecNumber evidence="4">2.6.99.2</ecNumber>
    </submittedName>
</protein>
<dbReference type="NCBIfam" id="NF003625">
    <property type="entry name" value="PRK05265.1-3"/>
    <property type="match status" value="1"/>
</dbReference>
<organism evidence="4">
    <name type="scientific">hydrothermal vent metagenome</name>
    <dbReference type="NCBI Taxonomy" id="652676"/>
    <lineage>
        <taxon>unclassified sequences</taxon>
        <taxon>metagenomes</taxon>
        <taxon>ecological metagenomes</taxon>
    </lineage>
</organism>
<dbReference type="InterPro" id="IPR036130">
    <property type="entry name" value="Pyridoxine-5'_phos_synth"/>
</dbReference>
<keyword evidence="1" id="KW-0963">Cytoplasm</keyword>
<proteinExistence type="inferred from homology"/>
<dbReference type="GO" id="GO:0008615">
    <property type="term" value="P:pyridoxine biosynthetic process"/>
    <property type="evidence" value="ECO:0007669"/>
    <property type="project" value="UniProtKB-KW"/>
</dbReference>
<keyword evidence="3" id="KW-0664">Pyridoxine biosynthesis</keyword>
<dbReference type="Gene3D" id="3.20.20.70">
    <property type="entry name" value="Aldolase class I"/>
    <property type="match status" value="1"/>
</dbReference>
<sequence length="260" mass="28882">MTLGVNIDHVAVLREARRVNDPDILQAMYVATEAGADQITIHLREDRRHIQDTDAYRIAKLCKVPLNLECAIDESIIKIICDIKPHRATLVPEKRQEVTTEGGLDLFANKERIQKAIHNLKEKEIAISLFIDPDIDTIDLAKELGADMIELHTGSYANIFAMLYSNLATSHHSIKELQEDRETLKKMLHSSLEELKTAAEYADGVGLEVAAGHGLNYQNVHNITAISTIKELNIGQSIIARSIFSGLAQAVKEMKALIDG</sequence>
<dbReference type="HAMAP" id="MF_00279">
    <property type="entry name" value="PdxJ"/>
    <property type="match status" value="1"/>
</dbReference>
<gene>
    <name evidence="4" type="ORF">MNB_SM-7-173</name>
</gene>
<dbReference type="GO" id="GO:0005829">
    <property type="term" value="C:cytosol"/>
    <property type="evidence" value="ECO:0007669"/>
    <property type="project" value="TreeGrafter"/>
</dbReference>
<dbReference type="Pfam" id="PF03740">
    <property type="entry name" value="PdxJ"/>
    <property type="match status" value="1"/>
</dbReference>
<dbReference type="AlphaFoldDB" id="A0A1W1BM50"/>
<dbReference type="EC" id="2.6.99.2" evidence="4"/>
<keyword evidence="2 4" id="KW-0808">Transferase</keyword>
<evidence type="ECO:0000256" key="1">
    <source>
        <dbReference type="ARBA" id="ARBA00022490"/>
    </source>
</evidence>
<evidence type="ECO:0000313" key="4">
    <source>
        <dbReference type="EMBL" id="SFV54576.1"/>
    </source>
</evidence>
<dbReference type="GO" id="GO:0033856">
    <property type="term" value="F:pyridoxine 5'-phosphate synthase activity"/>
    <property type="evidence" value="ECO:0007669"/>
    <property type="project" value="UniProtKB-EC"/>
</dbReference>
<dbReference type="EMBL" id="FPHB01000024">
    <property type="protein sequence ID" value="SFV54576.1"/>
    <property type="molecule type" value="Genomic_DNA"/>
</dbReference>
<dbReference type="SUPFAM" id="SSF63892">
    <property type="entry name" value="Pyridoxine 5'-phosphate synthase"/>
    <property type="match status" value="1"/>
</dbReference>
<evidence type="ECO:0000256" key="3">
    <source>
        <dbReference type="ARBA" id="ARBA00023096"/>
    </source>
</evidence>
<dbReference type="NCBIfam" id="NF003627">
    <property type="entry name" value="PRK05265.1-5"/>
    <property type="match status" value="1"/>
</dbReference>
<name>A0A1W1BM50_9ZZZZ</name>
<evidence type="ECO:0000256" key="2">
    <source>
        <dbReference type="ARBA" id="ARBA00022679"/>
    </source>
</evidence>
<dbReference type="PANTHER" id="PTHR30456">
    <property type="entry name" value="PYRIDOXINE 5'-PHOSPHATE SYNTHASE"/>
    <property type="match status" value="1"/>
</dbReference>
<dbReference type="NCBIfam" id="TIGR00559">
    <property type="entry name" value="pdxJ"/>
    <property type="match status" value="1"/>
</dbReference>
<dbReference type="InterPro" id="IPR013785">
    <property type="entry name" value="Aldolase_TIM"/>
</dbReference>
<dbReference type="InterPro" id="IPR004569">
    <property type="entry name" value="PyrdxlP_synth_PdxJ"/>
</dbReference>